<dbReference type="EMBL" id="CAOQHR010000007">
    <property type="protein sequence ID" value="CAI6337286.1"/>
    <property type="molecule type" value="Genomic_DNA"/>
</dbReference>
<gene>
    <name evidence="1" type="ORF">PDIGIT_LOCUS10396</name>
</gene>
<protein>
    <submittedName>
        <fullName evidence="1">Uncharacterized protein</fullName>
    </submittedName>
</protein>
<sequence>MSSRVSAMIGSRFLSTTSRARTSLASDIQQASPLARNTAPLVAATAATAAMTAAAQSATPKLGRIAKWYLPAMAALALGITLIPDQLFYEPSKRSVTLGESNRRIVYTVAAHLNHQNTRANTGYEPTQEERNQMMLDSYGDRSSLEDMEKAIAGYEAGLRPKTEYEKKAALEEAYGDRSSLKNLRRAMAMYEVQ</sequence>
<dbReference type="Proteomes" id="UP001152607">
    <property type="component" value="Unassembled WGS sequence"/>
</dbReference>
<proteinExistence type="predicted"/>
<keyword evidence="2" id="KW-1185">Reference proteome</keyword>
<dbReference type="OrthoDB" id="4338954at2759"/>
<evidence type="ECO:0000313" key="1">
    <source>
        <dbReference type="EMBL" id="CAI6337286.1"/>
    </source>
</evidence>
<organism evidence="1 2">
    <name type="scientific">Periconia digitata</name>
    <dbReference type="NCBI Taxonomy" id="1303443"/>
    <lineage>
        <taxon>Eukaryota</taxon>
        <taxon>Fungi</taxon>
        <taxon>Dikarya</taxon>
        <taxon>Ascomycota</taxon>
        <taxon>Pezizomycotina</taxon>
        <taxon>Dothideomycetes</taxon>
        <taxon>Pleosporomycetidae</taxon>
        <taxon>Pleosporales</taxon>
        <taxon>Massarineae</taxon>
        <taxon>Periconiaceae</taxon>
        <taxon>Periconia</taxon>
    </lineage>
</organism>
<comment type="caution">
    <text evidence="1">The sequence shown here is derived from an EMBL/GenBank/DDBJ whole genome shotgun (WGS) entry which is preliminary data.</text>
</comment>
<evidence type="ECO:0000313" key="2">
    <source>
        <dbReference type="Proteomes" id="UP001152607"/>
    </source>
</evidence>
<reference evidence="1" key="1">
    <citation type="submission" date="2023-01" db="EMBL/GenBank/DDBJ databases">
        <authorList>
            <person name="Van Ghelder C."/>
            <person name="Rancurel C."/>
        </authorList>
    </citation>
    <scope>NUCLEOTIDE SEQUENCE</scope>
    <source>
        <strain evidence="1">CNCM I-4278</strain>
    </source>
</reference>
<name>A0A9W4ULX9_9PLEO</name>
<dbReference type="AlphaFoldDB" id="A0A9W4ULX9"/>
<accession>A0A9W4ULX9</accession>